<feature type="domain" description="Phosphatidylinositol-specific phospholipase C X" evidence="1">
    <location>
        <begin position="126"/>
        <end position="264"/>
    </location>
</feature>
<dbReference type="GO" id="GO:0006629">
    <property type="term" value="P:lipid metabolic process"/>
    <property type="evidence" value="ECO:0007669"/>
    <property type="project" value="InterPro"/>
</dbReference>
<dbReference type="SUPFAM" id="SSF51695">
    <property type="entry name" value="PLC-like phosphodiesterases"/>
    <property type="match status" value="1"/>
</dbReference>
<dbReference type="OrthoDB" id="1046782at2759"/>
<dbReference type="InterPro" id="IPR017946">
    <property type="entry name" value="PLC-like_Pdiesterase_TIM-brl"/>
</dbReference>
<dbReference type="InParanoid" id="A0A1Y1U867"/>
<organism evidence="2 3">
    <name type="scientific">Kockovaella imperatae</name>
    <dbReference type="NCBI Taxonomy" id="4999"/>
    <lineage>
        <taxon>Eukaryota</taxon>
        <taxon>Fungi</taxon>
        <taxon>Dikarya</taxon>
        <taxon>Basidiomycota</taxon>
        <taxon>Agaricomycotina</taxon>
        <taxon>Tremellomycetes</taxon>
        <taxon>Tremellales</taxon>
        <taxon>Cuniculitremaceae</taxon>
        <taxon>Kockovaella</taxon>
    </lineage>
</organism>
<dbReference type="PANTHER" id="PTHR13593">
    <property type="match status" value="1"/>
</dbReference>
<evidence type="ECO:0000259" key="1">
    <source>
        <dbReference type="SMART" id="SM00148"/>
    </source>
</evidence>
<dbReference type="PANTHER" id="PTHR13593:SF113">
    <property type="entry name" value="SI:DKEY-266F7.9"/>
    <property type="match status" value="1"/>
</dbReference>
<evidence type="ECO:0000313" key="2">
    <source>
        <dbReference type="EMBL" id="ORX34208.1"/>
    </source>
</evidence>
<dbReference type="InterPro" id="IPR051057">
    <property type="entry name" value="PI-PLC_domain"/>
</dbReference>
<accession>A0A1Y1U867</accession>
<proteinExistence type="predicted"/>
<keyword evidence="3" id="KW-1185">Reference proteome</keyword>
<dbReference type="STRING" id="4999.A0A1Y1U867"/>
<dbReference type="CDD" id="cd08586">
    <property type="entry name" value="PI-PLCc_BcPLC_like"/>
    <property type="match status" value="1"/>
</dbReference>
<dbReference type="SMART" id="SM00148">
    <property type="entry name" value="PLCXc"/>
    <property type="match status" value="1"/>
</dbReference>
<dbReference type="AlphaFoldDB" id="A0A1Y1U867"/>
<dbReference type="Gene3D" id="3.20.20.190">
    <property type="entry name" value="Phosphatidylinositol (PI) phosphodiesterase"/>
    <property type="match status" value="1"/>
</dbReference>
<comment type="caution">
    <text evidence="2">The sequence shown here is derived from an EMBL/GenBank/DDBJ whole genome shotgun (WGS) entry which is preliminary data.</text>
</comment>
<dbReference type="PROSITE" id="PS50007">
    <property type="entry name" value="PIPLC_X_DOMAIN"/>
    <property type="match status" value="1"/>
</dbReference>
<gene>
    <name evidence="2" type="ORF">BD324DRAFT_583806</name>
</gene>
<dbReference type="GO" id="GO:0008081">
    <property type="term" value="F:phosphoric diester hydrolase activity"/>
    <property type="evidence" value="ECO:0007669"/>
    <property type="project" value="InterPro"/>
</dbReference>
<reference evidence="2 3" key="1">
    <citation type="submission" date="2017-03" db="EMBL/GenBank/DDBJ databases">
        <title>Widespread Adenine N6-methylation of Active Genes in Fungi.</title>
        <authorList>
            <consortium name="DOE Joint Genome Institute"/>
            <person name="Mondo S.J."/>
            <person name="Dannebaum R.O."/>
            <person name="Kuo R.C."/>
            <person name="Louie K.B."/>
            <person name="Bewick A.J."/>
            <person name="Labutti K."/>
            <person name="Haridas S."/>
            <person name="Kuo A."/>
            <person name="Salamov A."/>
            <person name="Ahrendt S.R."/>
            <person name="Lau R."/>
            <person name="Bowen B.P."/>
            <person name="Lipzen A."/>
            <person name="Sullivan W."/>
            <person name="Andreopoulos W.B."/>
            <person name="Clum A."/>
            <person name="Lindquist E."/>
            <person name="Daum C."/>
            <person name="Northen T.R."/>
            <person name="Ramamoorthy G."/>
            <person name="Schmitz R.J."/>
            <person name="Gryganskyi A."/>
            <person name="Culley D."/>
            <person name="Magnuson J."/>
            <person name="James T.Y."/>
            <person name="O'Malley M.A."/>
            <person name="Stajich J.E."/>
            <person name="Spatafora J.W."/>
            <person name="Visel A."/>
            <person name="Grigoriev I.V."/>
        </authorList>
    </citation>
    <scope>NUCLEOTIDE SEQUENCE [LARGE SCALE GENOMIC DNA]</scope>
    <source>
        <strain evidence="2 3">NRRL Y-17943</strain>
    </source>
</reference>
<evidence type="ECO:0000313" key="3">
    <source>
        <dbReference type="Proteomes" id="UP000193218"/>
    </source>
</evidence>
<dbReference type="Proteomes" id="UP000193218">
    <property type="component" value="Unassembled WGS sequence"/>
</dbReference>
<name>A0A1Y1U867_9TREE</name>
<sequence>MEIYAPKLHLIEVQSEKRRINVAGSSQPGRYRLDLAWEDDDPGSLIAVHLRDDDGGFAVVTTPVRPSRHCNVHGWDSVAVKIVGQSPTGKLRFCAYRLLATQTQGRDTLLVLSQPPSSDFMALLPDSTALGSVAMAGTHETLAFFGGPISQCQQPATGLYEQLESGIRFIDVRLKVVGTQLIAYHGPQSQRLDFPTILSTIHRFLQSHSGETLIMSIKEEIPPFHPRFSALVERDLTVFNDDWFLENRVPTLGEIRGKAILLSRFERVEEKEWLNGLGMHPASWPDSKPYVFEWDCSGTRVRVQDWYRVGSFIQIPEKYRIVVESLDPSLDAQLKDPSFTLSFASASNFPLALPTTMAKGFGWPSWGVGVRGINSRLSYWLLERICAGQKVKACILFDFYRQTGESDADLASIMTAMNFI</sequence>
<dbReference type="InterPro" id="IPR000909">
    <property type="entry name" value="PLipase_C_PInositol-sp_X_dom"/>
</dbReference>
<dbReference type="GeneID" id="33555446"/>
<dbReference type="EMBL" id="NBSH01000015">
    <property type="protein sequence ID" value="ORX34208.1"/>
    <property type="molecule type" value="Genomic_DNA"/>
</dbReference>
<dbReference type="Pfam" id="PF00388">
    <property type="entry name" value="PI-PLC-X"/>
    <property type="match status" value="1"/>
</dbReference>
<protein>
    <submittedName>
        <fullName evidence="2">PLC-like phosphodiesterase</fullName>
    </submittedName>
</protein>
<dbReference type="RefSeq" id="XP_021868486.1">
    <property type="nucleotide sequence ID" value="XM_022013638.1"/>
</dbReference>